<evidence type="ECO:0000256" key="1">
    <source>
        <dbReference type="ARBA" id="ARBA00004477"/>
    </source>
</evidence>
<evidence type="ECO:0000256" key="10">
    <source>
        <dbReference type="RuleBase" id="RU363110"/>
    </source>
</evidence>
<dbReference type="PANTHER" id="PTHR12413">
    <property type="entry name" value="DOLICHYL GLYCOSYLTRANSFERASE"/>
    <property type="match status" value="1"/>
</dbReference>
<keyword evidence="6 10" id="KW-0812">Transmembrane</keyword>
<feature type="transmembrane region" description="Helical" evidence="10">
    <location>
        <begin position="308"/>
        <end position="326"/>
    </location>
</feature>
<evidence type="ECO:0000313" key="11">
    <source>
        <dbReference type="EMBL" id="CAL5225224.1"/>
    </source>
</evidence>
<accession>A0ABP1G1T5</accession>
<keyword evidence="8 10" id="KW-1133">Transmembrane helix</keyword>
<evidence type="ECO:0000256" key="5">
    <source>
        <dbReference type="ARBA" id="ARBA00022679"/>
    </source>
</evidence>
<evidence type="ECO:0000256" key="4">
    <source>
        <dbReference type="ARBA" id="ARBA00022676"/>
    </source>
</evidence>
<protein>
    <recommendedName>
        <fullName evidence="10">Alpha-1,3-glucosyltransferase</fullName>
        <ecNumber evidence="10">2.4.1.-</ecNumber>
    </recommendedName>
</protein>
<comment type="caution">
    <text evidence="11">The sequence shown here is derived from an EMBL/GenBank/DDBJ whole genome shotgun (WGS) entry which is preliminary data.</text>
</comment>
<comment type="similarity">
    <text evidence="3 10">Belongs to the ALG6/ALG8 glucosyltransferase family.</text>
</comment>
<feature type="transmembrane region" description="Helical" evidence="10">
    <location>
        <begin position="183"/>
        <end position="208"/>
    </location>
</feature>
<sequence>MARTSVLRFLRAGTESPTTWLAILIGFLFRAAICLHPYSGAGKPPMYGDYEAQRHWMEITTNLPVSEWYAETKQNNLSYWGLDYPPLSAYQSWLYGKVIERLDPDAMALGESHGYESADSKRYMRQSVMISDLIVLVPALLACRRVFCRGSAEKGDLMLLGSLMQPALLLIDHGHFQYNSISLGLAAGAAAAVASGKDVLGSILFCLAMNHKQMAMFYAPAFFAHLLGRCLQKPSLSSKMAAIARLGLAVTATFVVVWAPFLANPSDALHVLHRIMPLKRGLYEDYVANFWCTTSMLVKWRSIFSQQALVWLCMGSTLLAAMPVLVQEVRRPTARGLLVCMASSAFAFYLFSYQVHEKSILLPLMPVMLLGPDQPIMTRWLPPVACFSMYPLLKKDGLTLAYIALMLLWGAMTWPAVGEERKERQTEASRDHVEAQVSERWRSLLLMGLYVSVGLAVGIHAAPLIWKAPKQYPYIFDALFTSFSFLHILGLAVYLQYQGLANKQLKGD</sequence>
<evidence type="ECO:0000256" key="7">
    <source>
        <dbReference type="ARBA" id="ARBA00022824"/>
    </source>
</evidence>
<dbReference type="Proteomes" id="UP001497392">
    <property type="component" value="Unassembled WGS sequence"/>
</dbReference>
<feature type="transmembrane region" description="Helical" evidence="10">
    <location>
        <begin position="242"/>
        <end position="263"/>
    </location>
</feature>
<feature type="transmembrane region" description="Helical" evidence="10">
    <location>
        <begin position="444"/>
        <end position="466"/>
    </location>
</feature>
<feature type="transmembrane region" description="Helical" evidence="10">
    <location>
        <begin position="472"/>
        <end position="495"/>
    </location>
</feature>
<comment type="pathway">
    <text evidence="2 10">Protein modification; protein glycosylation.</text>
</comment>
<evidence type="ECO:0000256" key="3">
    <source>
        <dbReference type="ARBA" id="ARBA00008715"/>
    </source>
</evidence>
<evidence type="ECO:0000256" key="9">
    <source>
        <dbReference type="ARBA" id="ARBA00023136"/>
    </source>
</evidence>
<feature type="transmembrane region" description="Helical" evidence="10">
    <location>
        <begin position="338"/>
        <end position="356"/>
    </location>
</feature>
<dbReference type="PANTHER" id="PTHR12413:SF1">
    <property type="entry name" value="DOLICHYL PYROPHOSPHATE MAN9GLCNAC2 ALPHA-1,3-GLUCOSYLTRANSFERASE"/>
    <property type="match status" value="1"/>
</dbReference>
<evidence type="ECO:0000313" key="12">
    <source>
        <dbReference type="Proteomes" id="UP001497392"/>
    </source>
</evidence>
<feature type="transmembrane region" description="Helical" evidence="10">
    <location>
        <begin position="20"/>
        <end position="38"/>
    </location>
</feature>
<keyword evidence="12" id="KW-1185">Reference proteome</keyword>
<keyword evidence="4 10" id="KW-0328">Glycosyltransferase</keyword>
<dbReference type="EC" id="2.4.1.-" evidence="10"/>
<evidence type="ECO:0000256" key="6">
    <source>
        <dbReference type="ARBA" id="ARBA00022692"/>
    </source>
</evidence>
<feature type="transmembrane region" description="Helical" evidence="10">
    <location>
        <begin position="399"/>
        <end position="417"/>
    </location>
</feature>
<comment type="subcellular location">
    <subcellularLocation>
        <location evidence="1 10">Endoplasmic reticulum membrane</location>
        <topology evidence="1 10">Multi-pass membrane protein</topology>
    </subcellularLocation>
</comment>
<dbReference type="InterPro" id="IPR004856">
    <property type="entry name" value="Glyco_trans_ALG6/ALG8"/>
</dbReference>
<gene>
    <name evidence="11" type="primary">g8012</name>
    <name evidence="11" type="ORF">VP750_LOCUS6883</name>
</gene>
<dbReference type="Pfam" id="PF03155">
    <property type="entry name" value="Alg6_Alg8"/>
    <property type="match status" value="1"/>
</dbReference>
<dbReference type="EMBL" id="CAXHTA020000012">
    <property type="protein sequence ID" value="CAL5225224.1"/>
    <property type="molecule type" value="Genomic_DNA"/>
</dbReference>
<keyword evidence="9 10" id="KW-0472">Membrane</keyword>
<keyword evidence="7 10" id="KW-0256">Endoplasmic reticulum</keyword>
<evidence type="ECO:0000256" key="2">
    <source>
        <dbReference type="ARBA" id="ARBA00004922"/>
    </source>
</evidence>
<evidence type="ECO:0000256" key="8">
    <source>
        <dbReference type="ARBA" id="ARBA00022989"/>
    </source>
</evidence>
<organism evidence="11 12">
    <name type="scientific">Coccomyxa viridis</name>
    <dbReference type="NCBI Taxonomy" id="1274662"/>
    <lineage>
        <taxon>Eukaryota</taxon>
        <taxon>Viridiplantae</taxon>
        <taxon>Chlorophyta</taxon>
        <taxon>core chlorophytes</taxon>
        <taxon>Trebouxiophyceae</taxon>
        <taxon>Trebouxiophyceae incertae sedis</taxon>
        <taxon>Coccomyxaceae</taxon>
        <taxon>Coccomyxa</taxon>
    </lineage>
</organism>
<keyword evidence="5 10" id="KW-0808">Transferase</keyword>
<name>A0ABP1G1T5_9CHLO</name>
<proteinExistence type="inferred from homology"/>
<reference evidence="11 12" key="1">
    <citation type="submission" date="2024-06" db="EMBL/GenBank/DDBJ databases">
        <authorList>
            <person name="Kraege A."/>
            <person name="Thomma B."/>
        </authorList>
    </citation>
    <scope>NUCLEOTIDE SEQUENCE [LARGE SCALE GENOMIC DNA]</scope>
</reference>